<gene>
    <name evidence="1" type="ORF">IW245_006763</name>
</gene>
<dbReference type="RefSeq" id="WP_197007101.1">
    <property type="nucleotide sequence ID" value="NZ_BONS01000005.1"/>
</dbReference>
<dbReference type="AlphaFoldDB" id="A0A8J7KMJ6"/>
<sequence length="123" mass="13630">MIINGYLARLGTAEYEASPDGERLVRLYADGPAPGFERIAPDRYRRLVLVGDLDWFGYARTVATWRELPVLVLAEDNEDMTVEYLGGIGPLAVAAGFTRVEPGVYQGVVPRSEVTDQRQVRTS</sequence>
<proteinExistence type="predicted"/>
<evidence type="ECO:0000313" key="1">
    <source>
        <dbReference type="EMBL" id="MBG6140569.1"/>
    </source>
</evidence>
<evidence type="ECO:0000313" key="2">
    <source>
        <dbReference type="Proteomes" id="UP000622552"/>
    </source>
</evidence>
<organism evidence="1 2">
    <name type="scientific">Longispora fulva</name>
    <dbReference type="NCBI Taxonomy" id="619741"/>
    <lineage>
        <taxon>Bacteria</taxon>
        <taxon>Bacillati</taxon>
        <taxon>Actinomycetota</taxon>
        <taxon>Actinomycetes</taxon>
        <taxon>Micromonosporales</taxon>
        <taxon>Micromonosporaceae</taxon>
        <taxon>Longispora</taxon>
    </lineage>
</organism>
<reference evidence="1" key="1">
    <citation type="submission" date="2020-11" db="EMBL/GenBank/DDBJ databases">
        <title>Sequencing the genomes of 1000 actinobacteria strains.</title>
        <authorList>
            <person name="Klenk H.-P."/>
        </authorList>
    </citation>
    <scope>NUCLEOTIDE SEQUENCE</scope>
    <source>
        <strain evidence="1">DSM 45356</strain>
    </source>
</reference>
<name>A0A8J7KMJ6_9ACTN</name>
<dbReference type="EMBL" id="JADOUF010000001">
    <property type="protein sequence ID" value="MBG6140569.1"/>
    <property type="molecule type" value="Genomic_DNA"/>
</dbReference>
<keyword evidence="2" id="KW-1185">Reference proteome</keyword>
<dbReference type="Proteomes" id="UP000622552">
    <property type="component" value="Unassembled WGS sequence"/>
</dbReference>
<comment type="caution">
    <text evidence="1">The sequence shown here is derived from an EMBL/GenBank/DDBJ whole genome shotgun (WGS) entry which is preliminary data.</text>
</comment>
<protein>
    <submittedName>
        <fullName evidence="1">Uncharacterized protein</fullName>
    </submittedName>
</protein>
<accession>A0A8J7KMJ6</accession>